<evidence type="ECO:0000313" key="2">
    <source>
        <dbReference type="Proteomes" id="UP000626026"/>
    </source>
</evidence>
<reference evidence="1 2" key="1">
    <citation type="journal article" date="2013" name="Int. J. Syst. Evol. Microbiol.">
        <title>Roseomonas aerophila sp. nov., isolated from air.</title>
        <authorList>
            <person name="Kim S.J."/>
            <person name="Weon H.Y."/>
            <person name="Ahn J.H."/>
            <person name="Hong S.B."/>
            <person name="Seok S.J."/>
            <person name="Whang K.S."/>
            <person name="Kwon S.W."/>
        </authorList>
    </citation>
    <scope>NUCLEOTIDE SEQUENCE [LARGE SCALE GENOMIC DNA]</scope>
    <source>
        <strain evidence="1 2">NBRC 108923</strain>
    </source>
</reference>
<protein>
    <submittedName>
        <fullName evidence="1">DUF3891 family protein</fullName>
    </submittedName>
</protein>
<dbReference type="Pfam" id="PF13030">
    <property type="entry name" value="DUF3891"/>
    <property type="match status" value="1"/>
</dbReference>
<dbReference type="EMBL" id="JACTVA010000006">
    <property type="protein sequence ID" value="MBC9206264.1"/>
    <property type="molecule type" value="Genomic_DNA"/>
</dbReference>
<accession>A0ABR7RI76</accession>
<evidence type="ECO:0000313" key="1">
    <source>
        <dbReference type="EMBL" id="MBC9206264.1"/>
    </source>
</evidence>
<organism evidence="1 2">
    <name type="scientific">Teichococcus aerophilus</name>
    <dbReference type="NCBI Taxonomy" id="1224513"/>
    <lineage>
        <taxon>Bacteria</taxon>
        <taxon>Pseudomonadati</taxon>
        <taxon>Pseudomonadota</taxon>
        <taxon>Alphaproteobacteria</taxon>
        <taxon>Acetobacterales</taxon>
        <taxon>Roseomonadaceae</taxon>
        <taxon>Roseomonas</taxon>
    </lineage>
</organism>
<dbReference type="RefSeq" id="WP_187783444.1">
    <property type="nucleotide sequence ID" value="NZ_JACTVA010000006.1"/>
</dbReference>
<dbReference type="Proteomes" id="UP000626026">
    <property type="component" value="Unassembled WGS sequence"/>
</dbReference>
<proteinExistence type="predicted"/>
<name>A0ABR7RI76_9PROT</name>
<dbReference type="InterPro" id="IPR024992">
    <property type="entry name" value="DUF3891"/>
</dbReference>
<comment type="caution">
    <text evidence="1">The sequence shown here is derived from an EMBL/GenBank/DDBJ whole genome shotgun (WGS) entry which is preliminary data.</text>
</comment>
<gene>
    <name evidence="1" type="ORF">IBL26_05405</name>
</gene>
<keyword evidence="2" id="KW-1185">Reference proteome</keyword>
<sequence length="255" mass="27732">MMFRAHPAPVLAISQPSHAWIAGQILRSWARDLDQALLLAADQHDIAWLDWERSPSFAATTGRPHSFRALGPATHAPMWAEGIERALAAWGMRVALLISRHGALLYTRFADPARMSPADAAAVEGFLRQQRPLQRQWAEALGLTEAVLEHDTGMIAMADALSLALCGDLKTPLEVKAPDGQGGEQTLRLEADPEAPGRFTLSPWPLRVPALVLEAEAMPLPASGRFADEAAMRAWHAGVRRAPFTLRLEPGQAKG</sequence>